<organism evidence="2 3">
    <name type="scientific">Acanthoscelides obtectus</name>
    <name type="common">Bean weevil</name>
    <name type="synonym">Bruchus obtectus</name>
    <dbReference type="NCBI Taxonomy" id="200917"/>
    <lineage>
        <taxon>Eukaryota</taxon>
        <taxon>Metazoa</taxon>
        <taxon>Ecdysozoa</taxon>
        <taxon>Arthropoda</taxon>
        <taxon>Hexapoda</taxon>
        <taxon>Insecta</taxon>
        <taxon>Pterygota</taxon>
        <taxon>Neoptera</taxon>
        <taxon>Endopterygota</taxon>
        <taxon>Coleoptera</taxon>
        <taxon>Polyphaga</taxon>
        <taxon>Cucujiformia</taxon>
        <taxon>Chrysomeloidea</taxon>
        <taxon>Chrysomelidae</taxon>
        <taxon>Bruchinae</taxon>
        <taxon>Bruchini</taxon>
        <taxon>Acanthoscelides</taxon>
    </lineage>
</organism>
<dbReference type="InterPro" id="IPR011990">
    <property type="entry name" value="TPR-like_helical_dom_sf"/>
</dbReference>
<evidence type="ECO:0008006" key="4">
    <source>
        <dbReference type="Google" id="ProtNLM"/>
    </source>
</evidence>
<sequence>MDNNEADGMPIHIEVADIPSTSGIREIEQSLEAESLEDHGSENPDKERPTRGPISKLDATLKGLMGEANLRYARGDIETAKRMCFEVIRQCPEATEPYFTLSQIYENVNRKKYKGYLLLAAHLEPSNTGLVNRLAEVSLQDNNIEGAIRWYSRGIKYYPRNIEFHLKRLELLKQRDVELAGYSRMVLMAKTTLANNLAPSDHELMLSLVMEIAKERFKQKEYFRAIEVLKIPMRKIPNKVTKDVINMLLELLLICERYLECLDIFTQYCGFEFDISITDDNKIVMNAYKIPDNLEIDLKTHFIIFLVKLTTENLYSPLIDKMVIEGDVELFGDLYLDIADALLAKKHYTEALKLLIPLVKSKRFSQAAVWLKYGECLAGCKLDDMAIEAYYTVMTMAPTHIEVLYPLGKLLIEQGKKEEAMLVLNKDLTGNVLDVAVLLEKLKLLEQIEDWEGYWKSVDLLLSRHCIVLKNYEELNDVISHSRKFQEKVNAVNRVRAFRGDPPCVPSSLVSTREPPVEAEFELFRKILQKAMDQKRYPLLQKYVFMGLSSKKFTNYYDELMLLGLYSCIYNNDSYHANIFVKYILLKYPDNNLIWTLLNHVIVKIVDSRHVRFLDRRLHHERQKHLLMLANNQIPSGNSMVAINIYTKEFKKTNSPLYALLLGIACMQHYFYTGVDKTKRKLLAELVTYLFHHYGKLRSKQAEQEVYFNLGRLYQQMGVSYLAEYYYKKVFEVRNEMLEKYPDTLCLNREAAYNLHLLYRNSGNVTAARKVLFEHIVV</sequence>
<dbReference type="Proteomes" id="UP001152888">
    <property type="component" value="Unassembled WGS sequence"/>
</dbReference>
<dbReference type="OrthoDB" id="151490at2759"/>
<name>A0A9P0KJ88_ACAOB</name>
<dbReference type="InterPro" id="IPR039340">
    <property type="entry name" value="Tfc4/TFIIIC-102/Sfc4"/>
</dbReference>
<protein>
    <recommendedName>
        <fullName evidence="4">General transcription factor 3C polypeptide 3</fullName>
    </recommendedName>
</protein>
<dbReference type="EMBL" id="CAKOFQ010006790">
    <property type="protein sequence ID" value="CAH1971846.1"/>
    <property type="molecule type" value="Genomic_DNA"/>
</dbReference>
<evidence type="ECO:0000256" key="1">
    <source>
        <dbReference type="SAM" id="MobiDB-lite"/>
    </source>
</evidence>
<dbReference type="PANTHER" id="PTHR23082">
    <property type="entry name" value="TRANSCRIPTION INITIATION FACTOR IIIC TFIIIC , POLYPEPTIDE 3-RELATED"/>
    <property type="match status" value="1"/>
</dbReference>
<dbReference type="GO" id="GO:0000127">
    <property type="term" value="C:transcription factor TFIIIC complex"/>
    <property type="evidence" value="ECO:0007669"/>
    <property type="project" value="TreeGrafter"/>
</dbReference>
<comment type="caution">
    <text evidence="2">The sequence shown here is derived from an EMBL/GenBank/DDBJ whole genome shotgun (WGS) entry which is preliminary data.</text>
</comment>
<keyword evidence="3" id="KW-1185">Reference proteome</keyword>
<dbReference type="SUPFAM" id="SSF48452">
    <property type="entry name" value="TPR-like"/>
    <property type="match status" value="1"/>
</dbReference>
<accession>A0A9P0KJ88</accession>
<proteinExistence type="predicted"/>
<evidence type="ECO:0000313" key="2">
    <source>
        <dbReference type="EMBL" id="CAH1971846.1"/>
    </source>
</evidence>
<dbReference type="InterPro" id="IPR019734">
    <property type="entry name" value="TPR_rpt"/>
</dbReference>
<dbReference type="GO" id="GO:0006383">
    <property type="term" value="P:transcription by RNA polymerase III"/>
    <property type="evidence" value="ECO:0007669"/>
    <property type="project" value="InterPro"/>
</dbReference>
<feature type="region of interest" description="Disordered" evidence="1">
    <location>
        <begin position="1"/>
        <end position="54"/>
    </location>
</feature>
<dbReference type="Pfam" id="PF13181">
    <property type="entry name" value="TPR_8"/>
    <property type="match status" value="1"/>
</dbReference>
<dbReference type="AlphaFoldDB" id="A0A9P0KJ88"/>
<dbReference type="Gene3D" id="1.25.40.10">
    <property type="entry name" value="Tetratricopeptide repeat domain"/>
    <property type="match status" value="2"/>
</dbReference>
<dbReference type="PANTHER" id="PTHR23082:SF0">
    <property type="entry name" value="GENERAL TRANSCRIPTION FACTOR 3C POLYPEPTIDE 3"/>
    <property type="match status" value="1"/>
</dbReference>
<reference evidence="2" key="1">
    <citation type="submission" date="2022-03" db="EMBL/GenBank/DDBJ databases">
        <authorList>
            <person name="Sayadi A."/>
        </authorList>
    </citation>
    <scope>NUCLEOTIDE SEQUENCE</scope>
</reference>
<evidence type="ECO:0000313" key="3">
    <source>
        <dbReference type="Proteomes" id="UP001152888"/>
    </source>
</evidence>
<dbReference type="SMART" id="SM00028">
    <property type="entry name" value="TPR"/>
    <property type="match status" value="4"/>
</dbReference>
<feature type="compositionally biased region" description="Basic and acidic residues" evidence="1">
    <location>
        <begin position="36"/>
        <end position="50"/>
    </location>
</feature>
<gene>
    <name evidence="2" type="ORF">ACAOBT_LOCUS9641</name>
</gene>